<evidence type="ECO:0000313" key="1">
    <source>
        <dbReference type="EMBL" id="KPC44684.1"/>
    </source>
</evidence>
<name>A0ABR5LDC1_PSESG</name>
<evidence type="ECO:0000313" key="2">
    <source>
        <dbReference type="Proteomes" id="UP000037836"/>
    </source>
</evidence>
<reference evidence="1 2" key="2">
    <citation type="submission" date="2015-10" db="EMBL/GenBank/DDBJ databases">
        <title>Comparative genomics and high-throughput reverse genetic screens identify a new phytobacterial MAMP and an Arabidopsis receptor required for immune elicitation.</title>
        <authorList>
            <person name="Mott G.A."/>
            <person name="Thakur S."/>
            <person name="Wang P.W."/>
            <person name="Desveaux D."/>
            <person name="Guttman D.S."/>
        </authorList>
    </citation>
    <scope>NUCLEOTIDE SEQUENCE [LARGE SCALE GENOMIC DNA]</scope>
    <source>
        <strain evidence="1 2">BR1</strain>
    </source>
</reference>
<comment type="caution">
    <text evidence="1">The sequence shown here is derived from an EMBL/GenBank/DDBJ whole genome shotgun (WGS) entry which is preliminary data.</text>
</comment>
<gene>
    <name evidence="1" type="ORF">AC496_0653</name>
</gene>
<reference evidence="1 2" key="1">
    <citation type="submission" date="2015-07" db="EMBL/GenBank/DDBJ databases">
        <authorList>
            <person name="O'Brien H.E."/>
            <person name="Thakur S."/>
            <person name="Gong Y."/>
            <person name="Wang P.W."/>
            <person name="Guttman D.S."/>
        </authorList>
    </citation>
    <scope>NUCLEOTIDE SEQUENCE [LARGE SCALE GENOMIC DNA]</scope>
    <source>
        <strain evidence="1 2">BR1</strain>
    </source>
</reference>
<organism evidence="1 2">
    <name type="scientific">Pseudomonas savastanoi pv. glycinea</name>
    <name type="common">Pseudomonas syringae pv. glycinea</name>
    <dbReference type="NCBI Taxonomy" id="318"/>
    <lineage>
        <taxon>Bacteria</taxon>
        <taxon>Pseudomonadati</taxon>
        <taxon>Pseudomonadota</taxon>
        <taxon>Gammaproteobacteria</taxon>
        <taxon>Pseudomonadales</taxon>
        <taxon>Pseudomonadaceae</taxon>
        <taxon>Pseudomonas</taxon>
    </lineage>
</organism>
<proteinExistence type="predicted"/>
<sequence length="44" mass="4933">MLCPNTKFLTVSVRQAAVQVLKNASTCRTSSMTRTALYDLYDSF</sequence>
<accession>A0ABR5LDC1</accession>
<protein>
    <submittedName>
        <fullName evidence="1">Uncharacterized protein</fullName>
    </submittedName>
</protein>
<dbReference type="EMBL" id="LGLO01000048">
    <property type="protein sequence ID" value="KPC44684.1"/>
    <property type="molecule type" value="Genomic_DNA"/>
</dbReference>
<dbReference type="Proteomes" id="UP000037836">
    <property type="component" value="Unassembled WGS sequence"/>
</dbReference>
<keyword evidence="2" id="KW-1185">Reference proteome</keyword>